<gene>
    <name evidence="1" type="ORF">ITX44_26205</name>
</gene>
<name>A0ABS2U0B1_9ACTN</name>
<dbReference type="Proteomes" id="UP000749040">
    <property type="component" value="Unassembled WGS sequence"/>
</dbReference>
<comment type="caution">
    <text evidence="1">The sequence shown here is derived from an EMBL/GenBank/DDBJ whole genome shotgun (WGS) entry which is preliminary data.</text>
</comment>
<proteinExistence type="predicted"/>
<evidence type="ECO:0000313" key="1">
    <source>
        <dbReference type="EMBL" id="MBM9507980.1"/>
    </source>
</evidence>
<evidence type="ECO:0000313" key="2">
    <source>
        <dbReference type="Proteomes" id="UP000749040"/>
    </source>
</evidence>
<keyword evidence="2" id="KW-1185">Reference proteome</keyword>
<reference evidence="1 2" key="1">
    <citation type="submission" date="2021-01" db="EMBL/GenBank/DDBJ databases">
        <title>Streptomyces acididurans sp. nov., isolated from a peat swamp forest soil.</title>
        <authorList>
            <person name="Chantavorakit T."/>
            <person name="Duangmal K."/>
        </authorList>
    </citation>
    <scope>NUCLEOTIDE SEQUENCE [LARGE SCALE GENOMIC DNA]</scope>
    <source>
        <strain evidence="1 2">KK5PA1</strain>
    </source>
</reference>
<protein>
    <submittedName>
        <fullName evidence="1">Uncharacterized protein</fullName>
    </submittedName>
</protein>
<dbReference type="EMBL" id="JADKYB010000015">
    <property type="protein sequence ID" value="MBM9507980.1"/>
    <property type="molecule type" value="Genomic_DNA"/>
</dbReference>
<accession>A0ABS2U0B1</accession>
<organism evidence="1 2">
    <name type="scientific">Actinacidiphila acididurans</name>
    <dbReference type="NCBI Taxonomy" id="2784346"/>
    <lineage>
        <taxon>Bacteria</taxon>
        <taxon>Bacillati</taxon>
        <taxon>Actinomycetota</taxon>
        <taxon>Actinomycetes</taxon>
        <taxon>Kitasatosporales</taxon>
        <taxon>Streptomycetaceae</taxon>
        <taxon>Actinacidiphila</taxon>
    </lineage>
</organism>
<dbReference type="RefSeq" id="WP_205359849.1">
    <property type="nucleotide sequence ID" value="NZ_JADKYB010000015.1"/>
</dbReference>
<sequence length="190" mass="21318">MLDPTAVAINIPGAKPVRIGPFIAPTNAERYAERLRSIAASRRLNADINVVRTNRGLDHLDVRLPTESWALAELLAQEEDQHGEEVPFPDIYTRLIVQCGAVRAEELRDKATGWAGPADDRISELTESAEEWRHQRDQASTALQRIAVQLWLAGLHNIRRIHAITGLSRATIYAELRFKGIEPTDRTTEK</sequence>